<dbReference type="EMBL" id="CM023476">
    <property type="protein sequence ID" value="KAH7941676.1"/>
    <property type="molecule type" value="Genomic_DNA"/>
</dbReference>
<dbReference type="Proteomes" id="UP000821865">
    <property type="component" value="Chromosome 7"/>
</dbReference>
<evidence type="ECO:0000313" key="1">
    <source>
        <dbReference type="EMBL" id="KAH7941676.1"/>
    </source>
</evidence>
<sequence>MNSTGTDLVFLLDRSGSVGHEGFETELTFVDNFVNYFEVMPNATRVAIVSFSDTVVVHADFIKEPGNKCQLSRLKQSAINIADYHGTNTGAGLRKVRRIFKNSREHVHKVLVLVTDGLPTVGPDPVVEANKLKDAGVEIFVFAIGRLLIRRVLGELASSGDHLFECDDVVHFRRSFDPDGSRDRWRASESPRNCDHLCNSPYRGQPDDPGCCRRNAVCGCDLSTGASACLCGPGFYGDGVRGECTPCKPNTYKETYYEGSCQHCPDHSEIKNEGSRSLKDCRCKVGYMGDPASGKPCVPVTCPPLQAPEHGRLEGPCYTSYESVCLLTCDPEYELMGGEDGVDSRTCQGDGTWSGNTTVCLEKQCDRPPVPDNGFYSGCDGPWKLNDTCLFHCKTGHNLEGSRTRTCTEWGWSGDDFTCEAVQCPPPRQIPNAVPAGHLRGRKAYTYGEHFLVTCLEGFERRGPAVLLCGDMGHWVTGVHENPDDARCDDVEKPRITCPRDIKLAADPGKDSASVSWPEPTYSDNDKSRRPLLTPPYQTGARRFGIGTHEITYTATDGVGLSDTCTFIITVLDEERPQVRRCPYDIDLNTTENEVPVLWEEPLFADNSGNLTIEEPVRKSGSMFGLGTHRITYTARDGSRNYATCVFHVNVWRSQCSFHPAPLNGALACDDQYYGQFCQPFCNDRFEFLSEPADAYICDNSLQWKTMPPNMTVPWPDCAAKSSPTQAKKLYRAYYYYSGDCGEASVQNTIRKAFIKNFEVVKNRTSICASEDACQINTVGVTCGKLVEPNSYKAADGSDGNPRTRFARSAVREAAGNTSIAAVDAQFVLNVGTSNADAFGNETQGLSAAVDRILDVIGEIDPSILNEVGDEERLTLEMRLKDYYANDFAIVCADGEALNSDGDCVKCPKGSYHDRTAASCSPCPMGTYQDRDGAVSCTPCPGGSVTFASKSTSVEDCQAPCPPGTFSRTGLGTCRACPPGTYQDKYQQVQCKMCPEGSSSEAYGSDRITDCKKYCEPGTYSESGIEPCAPCKRGFYQEMSGRKSCAECPVPKTNLHEGSHSSYDCVEINHCASNPCFNGTCVTRQHDFICRHD</sequence>
<protein>
    <submittedName>
        <fullName evidence="1">Uncharacterized protein</fullName>
    </submittedName>
</protein>
<reference evidence="1" key="1">
    <citation type="submission" date="2020-05" db="EMBL/GenBank/DDBJ databases">
        <title>Large-scale comparative analyses of tick genomes elucidate their genetic diversity and vector capacities.</title>
        <authorList>
            <person name="Jia N."/>
            <person name="Wang J."/>
            <person name="Shi W."/>
            <person name="Du L."/>
            <person name="Sun Y."/>
            <person name="Zhan W."/>
            <person name="Jiang J."/>
            <person name="Wang Q."/>
            <person name="Zhang B."/>
            <person name="Ji P."/>
            <person name="Sakyi L.B."/>
            <person name="Cui X."/>
            <person name="Yuan T."/>
            <person name="Jiang B."/>
            <person name="Yang W."/>
            <person name="Lam T.T.-Y."/>
            <person name="Chang Q."/>
            <person name="Ding S."/>
            <person name="Wang X."/>
            <person name="Zhu J."/>
            <person name="Ruan X."/>
            <person name="Zhao L."/>
            <person name="Wei J."/>
            <person name="Que T."/>
            <person name="Du C."/>
            <person name="Cheng J."/>
            <person name="Dai P."/>
            <person name="Han X."/>
            <person name="Huang E."/>
            <person name="Gao Y."/>
            <person name="Liu J."/>
            <person name="Shao H."/>
            <person name="Ye R."/>
            <person name="Li L."/>
            <person name="Wei W."/>
            <person name="Wang X."/>
            <person name="Wang C."/>
            <person name="Yang T."/>
            <person name="Huo Q."/>
            <person name="Li W."/>
            <person name="Guo W."/>
            <person name="Chen H."/>
            <person name="Zhou L."/>
            <person name="Ni X."/>
            <person name="Tian J."/>
            <person name="Zhou Y."/>
            <person name="Sheng Y."/>
            <person name="Liu T."/>
            <person name="Pan Y."/>
            <person name="Xia L."/>
            <person name="Li J."/>
            <person name="Zhao F."/>
            <person name="Cao W."/>
        </authorList>
    </citation>
    <scope>NUCLEOTIDE SEQUENCE</scope>
    <source>
        <strain evidence="1">Dsil-2018</strain>
    </source>
</reference>
<comment type="caution">
    <text evidence="1">The sequence shown here is derived from an EMBL/GenBank/DDBJ whole genome shotgun (WGS) entry which is preliminary data.</text>
</comment>
<keyword evidence="2" id="KW-1185">Reference proteome</keyword>
<gene>
    <name evidence="1" type="ORF">HPB49_016034</name>
</gene>
<proteinExistence type="predicted"/>
<organism evidence="1 2">
    <name type="scientific">Dermacentor silvarum</name>
    <name type="common">Tick</name>
    <dbReference type="NCBI Taxonomy" id="543639"/>
    <lineage>
        <taxon>Eukaryota</taxon>
        <taxon>Metazoa</taxon>
        <taxon>Ecdysozoa</taxon>
        <taxon>Arthropoda</taxon>
        <taxon>Chelicerata</taxon>
        <taxon>Arachnida</taxon>
        <taxon>Acari</taxon>
        <taxon>Parasitiformes</taxon>
        <taxon>Ixodida</taxon>
        <taxon>Ixodoidea</taxon>
        <taxon>Ixodidae</taxon>
        <taxon>Rhipicephalinae</taxon>
        <taxon>Dermacentor</taxon>
    </lineage>
</organism>
<evidence type="ECO:0000313" key="2">
    <source>
        <dbReference type="Proteomes" id="UP000821865"/>
    </source>
</evidence>
<name>A0ACB8CG54_DERSI</name>
<accession>A0ACB8CG54</accession>